<dbReference type="Gene3D" id="1.20.120.160">
    <property type="entry name" value="HPT domain"/>
    <property type="match status" value="1"/>
</dbReference>
<dbReference type="InterPro" id="IPR008207">
    <property type="entry name" value="Sig_transdc_His_kin_Hpt_dom"/>
</dbReference>
<dbReference type="STRING" id="159087.Daro_3351"/>
<evidence type="ECO:0000256" key="1">
    <source>
        <dbReference type="ARBA" id="ARBA00023012"/>
    </source>
</evidence>
<dbReference type="KEGG" id="dar:Daro_3351"/>
<gene>
    <name evidence="3" type="ordered locus">Daro_3351</name>
</gene>
<dbReference type="SUPFAM" id="SSF47226">
    <property type="entry name" value="Histidine-containing phosphotransfer domain, HPT domain"/>
    <property type="match status" value="1"/>
</dbReference>
<evidence type="ECO:0000259" key="2">
    <source>
        <dbReference type="Pfam" id="PF01627"/>
    </source>
</evidence>
<sequence>MSVPHSLDGFDVMGAVERMLGQPLLWWQAVGLFVEHYADWEQSWRGTIGDDAEERKRVHAIRSAAANVGAGRLAETAGALEDLLLGRLAGGQSVVPEDLRQRLGNDFRESWQAAATAWKENRLGPGGSA</sequence>
<dbReference type="HOGENOM" id="CLU_1945200_0_0_4"/>
<dbReference type="Pfam" id="PF01627">
    <property type="entry name" value="Hpt"/>
    <property type="match status" value="1"/>
</dbReference>
<dbReference type="GO" id="GO:0000160">
    <property type="term" value="P:phosphorelay signal transduction system"/>
    <property type="evidence" value="ECO:0007669"/>
    <property type="project" value="UniProtKB-KW"/>
</dbReference>
<proteinExistence type="predicted"/>
<feature type="domain" description="HPt" evidence="2">
    <location>
        <begin position="52"/>
        <end position="103"/>
    </location>
</feature>
<reference evidence="3" key="1">
    <citation type="submission" date="2005-08" db="EMBL/GenBank/DDBJ databases">
        <title>Complete sequence of Dechloromonas aromatica RCB.</title>
        <authorList>
            <person name="Salinero K.K."/>
            <person name="Copeland A."/>
            <person name="Lucas S."/>
            <person name="Lapidus A."/>
            <person name="Barry K."/>
            <person name="Detter J.C."/>
            <person name="Glavina T."/>
            <person name="Hammon N."/>
            <person name="Israni S."/>
            <person name="Pitluck S."/>
            <person name="Di Bartolo G."/>
            <person name="Trong S."/>
            <person name="Schmutz J."/>
            <person name="Larimer F."/>
            <person name="Land M."/>
            <person name="Ivanova N."/>
            <person name="Richardson P."/>
        </authorList>
    </citation>
    <scope>NUCLEOTIDE SEQUENCE</scope>
    <source>
        <strain evidence="3">RCB</strain>
    </source>
</reference>
<evidence type="ECO:0000313" key="3">
    <source>
        <dbReference type="EMBL" id="AAZ48080.1"/>
    </source>
</evidence>
<protein>
    <recommendedName>
        <fullName evidence="2">HPt domain-containing protein</fullName>
    </recommendedName>
</protein>
<name>Q47AQ1_DECAR</name>
<dbReference type="EMBL" id="CP000089">
    <property type="protein sequence ID" value="AAZ48080.1"/>
    <property type="molecule type" value="Genomic_DNA"/>
</dbReference>
<dbReference type="AlphaFoldDB" id="Q47AQ1"/>
<dbReference type="eggNOG" id="COG2198">
    <property type="taxonomic scope" value="Bacteria"/>
</dbReference>
<organism evidence="3">
    <name type="scientific">Dechloromonas aromatica (strain RCB)</name>
    <dbReference type="NCBI Taxonomy" id="159087"/>
    <lineage>
        <taxon>Bacteria</taxon>
        <taxon>Pseudomonadati</taxon>
        <taxon>Pseudomonadota</taxon>
        <taxon>Betaproteobacteria</taxon>
        <taxon>Rhodocyclales</taxon>
        <taxon>Azonexaceae</taxon>
        <taxon>Dechloromonas</taxon>
    </lineage>
</organism>
<keyword evidence="1" id="KW-0902">Two-component regulatory system</keyword>
<dbReference type="GO" id="GO:0004672">
    <property type="term" value="F:protein kinase activity"/>
    <property type="evidence" value="ECO:0007669"/>
    <property type="project" value="UniProtKB-ARBA"/>
</dbReference>
<dbReference type="OrthoDB" id="9181376at2"/>
<dbReference type="InterPro" id="IPR036641">
    <property type="entry name" value="HPT_dom_sf"/>
</dbReference>
<accession>Q47AQ1</accession>